<evidence type="ECO:0000256" key="1">
    <source>
        <dbReference type="SAM" id="Coils"/>
    </source>
</evidence>
<protein>
    <submittedName>
        <fullName evidence="3">Protein arginine kinase activator</fullName>
    </submittedName>
</protein>
<dbReference type="PIRSF" id="PIRSF015034">
    <property type="entry name" value="YacH"/>
    <property type="match status" value="1"/>
</dbReference>
<dbReference type="Proteomes" id="UP000199230">
    <property type="component" value="Unassembled WGS sequence"/>
</dbReference>
<sequence>MQCQHCKKRKATVYIKETVNHQQNEKYICDICASELNQGGIPFSFSVHNLLSNYFDQVDTNKKDGQASNQSKCLQCGQIYGEYKESGRLGCSQCYQAFRRMLIPLIKRIHGGSQHTGKVPVKLERMHRLRRHINTLQNKLKKAIEDEAYEEAAQLRDEIALLEKKVTGIKGESE</sequence>
<dbReference type="OrthoDB" id="9788704at2"/>
<dbReference type="PROSITE" id="PS50151">
    <property type="entry name" value="UVR"/>
    <property type="match status" value="1"/>
</dbReference>
<keyword evidence="4" id="KW-1185">Reference proteome</keyword>
<proteinExistence type="predicted"/>
<dbReference type="SUPFAM" id="SSF46600">
    <property type="entry name" value="C-terminal UvrC-binding domain of UvrB"/>
    <property type="match status" value="1"/>
</dbReference>
<dbReference type="GO" id="GO:0050897">
    <property type="term" value="F:cobalt ion binding"/>
    <property type="evidence" value="ECO:0007669"/>
    <property type="project" value="TreeGrafter"/>
</dbReference>
<dbReference type="GO" id="GO:0008270">
    <property type="term" value="F:zinc ion binding"/>
    <property type="evidence" value="ECO:0007669"/>
    <property type="project" value="TreeGrafter"/>
</dbReference>
<dbReference type="EMBL" id="FNPV01000014">
    <property type="protein sequence ID" value="SDZ22158.1"/>
    <property type="molecule type" value="Genomic_DNA"/>
</dbReference>
<dbReference type="GO" id="GO:1990169">
    <property type="term" value="P:stress response to copper ion"/>
    <property type="evidence" value="ECO:0007669"/>
    <property type="project" value="TreeGrafter"/>
</dbReference>
<feature type="domain" description="UVR" evidence="2">
    <location>
        <begin position="130"/>
        <end position="165"/>
    </location>
</feature>
<evidence type="ECO:0000313" key="3">
    <source>
        <dbReference type="EMBL" id="SDZ22158.1"/>
    </source>
</evidence>
<keyword evidence="3" id="KW-0808">Transferase</keyword>
<keyword evidence="1" id="KW-0175">Coiled coil</keyword>
<feature type="coiled-coil region" evidence="1">
    <location>
        <begin position="126"/>
        <end position="172"/>
    </location>
</feature>
<dbReference type="InterPro" id="IPR036876">
    <property type="entry name" value="UVR_dom_sf"/>
</dbReference>
<keyword evidence="3" id="KW-0418">Kinase</keyword>
<organism evidence="3 4">
    <name type="scientific">Tindallia californiensis</name>
    <dbReference type="NCBI Taxonomy" id="159292"/>
    <lineage>
        <taxon>Bacteria</taxon>
        <taxon>Bacillati</taxon>
        <taxon>Bacillota</taxon>
        <taxon>Clostridia</taxon>
        <taxon>Peptostreptococcales</taxon>
        <taxon>Tindalliaceae</taxon>
        <taxon>Tindallia</taxon>
    </lineage>
</organism>
<dbReference type="GO" id="GO:0046870">
    <property type="term" value="F:cadmium ion binding"/>
    <property type="evidence" value="ECO:0007669"/>
    <property type="project" value="TreeGrafter"/>
</dbReference>
<gene>
    <name evidence="3" type="ORF">SAMN05192546_11419</name>
</gene>
<reference evidence="3 4" key="1">
    <citation type="submission" date="2016-10" db="EMBL/GenBank/DDBJ databases">
        <authorList>
            <person name="de Groot N.N."/>
        </authorList>
    </citation>
    <scope>NUCLEOTIDE SEQUENCE [LARGE SCALE GENOMIC DNA]</scope>
    <source>
        <strain evidence="3 4">APO</strain>
    </source>
</reference>
<evidence type="ECO:0000259" key="2">
    <source>
        <dbReference type="PROSITE" id="PS50151"/>
    </source>
</evidence>
<dbReference type="Pfam" id="PF02151">
    <property type="entry name" value="UVR"/>
    <property type="match status" value="1"/>
</dbReference>
<accession>A0A1H3RA98</accession>
<dbReference type="STRING" id="159292.SAMN05192546_11419"/>
<dbReference type="InterPro" id="IPR001943">
    <property type="entry name" value="UVR_dom"/>
</dbReference>
<dbReference type="Gene3D" id="4.10.860.10">
    <property type="entry name" value="UVR domain"/>
    <property type="match status" value="1"/>
</dbReference>
<name>A0A1H3RA98_9FIRM</name>
<evidence type="ECO:0000313" key="4">
    <source>
        <dbReference type="Proteomes" id="UP000199230"/>
    </source>
</evidence>
<dbReference type="GO" id="GO:0016301">
    <property type="term" value="F:kinase activity"/>
    <property type="evidence" value="ECO:0007669"/>
    <property type="project" value="UniProtKB-KW"/>
</dbReference>
<dbReference type="InterPro" id="IPR025542">
    <property type="entry name" value="YacH"/>
</dbReference>
<dbReference type="PANTHER" id="PTHR38430">
    <property type="entry name" value="PROTEIN-ARGININE KINASE ACTIVATOR PROTEIN"/>
    <property type="match status" value="1"/>
</dbReference>
<dbReference type="GO" id="GO:0005507">
    <property type="term" value="F:copper ion binding"/>
    <property type="evidence" value="ECO:0007669"/>
    <property type="project" value="TreeGrafter"/>
</dbReference>
<dbReference type="RefSeq" id="WP_093315570.1">
    <property type="nucleotide sequence ID" value="NZ_FNPV01000014.1"/>
</dbReference>
<dbReference type="PANTHER" id="PTHR38430:SF1">
    <property type="entry name" value="PROTEIN-ARGININE KINASE ACTIVATOR PROTEIN"/>
    <property type="match status" value="1"/>
</dbReference>
<dbReference type="GO" id="GO:1990170">
    <property type="term" value="P:stress response to cadmium ion"/>
    <property type="evidence" value="ECO:0007669"/>
    <property type="project" value="TreeGrafter"/>
</dbReference>
<dbReference type="AlphaFoldDB" id="A0A1H3RA98"/>